<dbReference type="EMBL" id="BACD03000007">
    <property type="protein sequence ID" value="GAO47158.1"/>
    <property type="molecule type" value="Genomic_DNA"/>
</dbReference>
<dbReference type="PANTHER" id="PTHR13100:SF10">
    <property type="entry name" value="CELL GROWTH-REGULATING NUCLEOLAR PROTEIN"/>
    <property type="match status" value="1"/>
</dbReference>
<dbReference type="Pfam" id="PF08790">
    <property type="entry name" value="zf-LYAR"/>
    <property type="match status" value="1"/>
</dbReference>
<dbReference type="Proteomes" id="UP000033140">
    <property type="component" value="Unassembled WGS sequence"/>
</dbReference>
<evidence type="ECO:0000259" key="10">
    <source>
        <dbReference type="Pfam" id="PF08790"/>
    </source>
</evidence>
<feature type="domain" description="Zinc finger C2H2 LYAR-type" evidence="10">
    <location>
        <begin position="30"/>
        <end position="58"/>
    </location>
</feature>
<comment type="caution">
    <text evidence="11">The sequence shown here is derived from an EMBL/GenBank/DDBJ whole genome shotgun (WGS) entry which is preliminary data.</text>
</comment>
<feature type="compositionally biased region" description="Basic and acidic residues" evidence="9">
    <location>
        <begin position="84"/>
        <end position="102"/>
    </location>
</feature>
<dbReference type="OrthoDB" id="21474at2759"/>
<evidence type="ECO:0000256" key="8">
    <source>
        <dbReference type="PROSITE-ProRule" id="PRU01145"/>
    </source>
</evidence>
<dbReference type="OMA" id="MTEAQRY"/>
<accession>A0A0E9NBH5</accession>
<dbReference type="PANTHER" id="PTHR13100">
    <property type="entry name" value="CELL GROWTH-REGULATING NUCLEOLAR PROTEIN LYAR"/>
    <property type="match status" value="1"/>
</dbReference>
<gene>
    <name evidence="11" type="ORF">G7K_1369-t1</name>
</gene>
<evidence type="ECO:0000313" key="12">
    <source>
        <dbReference type="Proteomes" id="UP000033140"/>
    </source>
</evidence>
<dbReference type="GO" id="GO:0008270">
    <property type="term" value="F:zinc ion binding"/>
    <property type="evidence" value="ECO:0007669"/>
    <property type="project" value="UniProtKB-KW"/>
</dbReference>
<proteinExistence type="inferred from homology"/>
<dbReference type="RefSeq" id="XP_019026436.1">
    <property type="nucleotide sequence ID" value="XM_019168287.1"/>
</dbReference>
<evidence type="ECO:0000256" key="2">
    <source>
        <dbReference type="ARBA" id="ARBA00022723"/>
    </source>
</evidence>
<dbReference type="InterPro" id="IPR036236">
    <property type="entry name" value="Znf_C2H2_sf"/>
</dbReference>
<keyword evidence="2" id="KW-0479">Metal-binding</keyword>
<dbReference type="GO" id="GO:0000122">
    <property type="term" value="P:negative regulation of transcription by RNA polymerase II"/>
    <property type="evidence" value="ECO:0007669"/>
    <property type="project" value="TreeGrafter"/>
</dbReference>
<evidence type="ECO:0000256" key="3">
    <source>
        <dbReference type="ARBA" id="ARBA00022737"/>
    </source>
</evidence>
<evidence type="ECO:0000256" key="6">
    <source>
        <dbReference type="ARBA" id="ARBA00023242"/>
    </source>
</evidence>
<feature type="region of interest" description="Disordered" evidence="9">
    <location>
        <begin position="70"/>
        <end position="131"/>
    </location>
</feature>
<keyword evidence="6" id="KW-0539">Nucleus</keyword>
<evidence type="ECO:0000256" key="1">
    <source>
        <dbReference type="ARBA" id="ARBA00004123"/>
    </source>
</evidence>
<keyword evidence="4 8" id="KW-0863">Zinc-finger</keyword>
<dbReference type="GO" id="GO:0003677">
    <property type="term" value="F:DNA binding"/>
    <property type="evidence" value="ECO:0007669"/>
    <property type="project" value="InterPro"/>
</dbReference>
<organism evidence="11 12">
    <name type="scientific">Saitoella complicata (strain BCRC 22490 / CBS 7301 / JCM 7358 / NBRC 10748 / NRRL Y-17804)</name>
    <dbReference type="NCBI Taxonomy" id="698492"/>
    <lineage>
        <taxon>Eukaryota</taxon>
        <taxon>Fungi</taxon>
        <taxon>Dikarya</taxon>
        <taxon>Ascomycota</taxon>
        <taxon>Taphrinomycotina</taxon>
        <taxon>Taphrinomycotina incertae sedis</taxon>
        <taxon>Saitoella</taxon>
    </lineage>
</organism>
<feature type="compositionally biased region" description="Basic and acidic residues" evidence="9">
    <location>
        <begin position="109"/>
        <end position="128"/>
    </location>
</feature>
<evidence type="ECO:0000313" key="11">
    <source>
        <dbReference type="EMBL" id="GAO47158.1"/>
    </source>
</evidence>
<dbReference type="InterPro" id="IPR014898">
    <property type="entry name" value="Znf_C2H2_LYAR"/>
</dbReference>
<dbReference type="PROSITE" id="PS51804">
    <property type="entry name" value="ZF_C2HC_LYAR"/>
    <property type="match status" value="1"/>
</dbReference>
<evidence type="ECO:0000256" key="5">
    <source>
        <dbReference type="ARBA" id="ARBA00022833"/>
    </source>
</evidence>
<dbReference type="Gene3D" id="3.30.1490.490">
    <property type="match status" value="1"/>
</dbReference>
<dbReference type="SUPFAM" id="SSF57667">
    <property type="entry name" value="beta-beta-alpha zinc fingers"/>
    <property type="match status" value="2"/>
</dbReference>
<keyword evidence="3" id="KW-0677">Repeat</keyword>
<comment type="subcellular location">
    <subcellularLocation>
        <location evidence="1">Nucleus</location>
    </subcellularLocation>
</comment>
<sequence length="184" mass="20918">MVSFVCEVCQDTVKKPKLDQHRSRCHGAYFTCVDCNTTFNGPAAYKSHTSCVSEAQRYQKALYKPTKKELKKQQQEVVSAPAVEAKKVVEEKEESKKRSHDEMETESAPAEKKSKESKKDKKEKKSESDIVATLSDLVGDESLSLHKLLKKLRKKEGKEEKDDEKFLKKIALRKEGDKLVVVKA</sequence>
<dbReference type="FunFam" id="3.30.1490.490:FF:000001">
    <property type="entry name" value="cell growth-regulating nucleolar protein-like"/>
    <property type="match status" value="1"/>
</dbReference>
<comment type="similarity">
    <text evidence="7">Belongs to the UPF0743 family.</text>
</comment>
<reference evidence="11 12" key="3">
    <citation type="journal article" date="2015" name="Genome Announc.">
        <title>Draft Genome Sequence of the Archiascomycetous Yeast Saitoella complicata.</title>
        <authorList>
            <person name="Yamauchi K."/>
            <person name="Kondo S."/>
            <person name="Hamamoto M."/>
            <person name="Takahashi Y."/>
            <person name="Ogura Y."/>
            <person name="Hayashi T."/>
            <person name="Nishida H."/>
        </authorList>
    </citation>
    <scope>NUCLEOTIDE SEQUENCE [LARGE SCALE GENOMIC DNA]</scope>
    <source>
        <strain evidence="11 12">NRRL Y-17804</strain>
    </source>
</reference>
<evidence type="ECO:0000256" key="4">
    <source>
        <dbReference type="ARBA" id="ARBA00022771"/>
    </source>
</evidence>
<dbReference type="AlphaFoldDB" id="A0A0E9NBH5"/>
<dbReference type="GO" id="GO:0005730">
    <property type="term" value="C:nucleolus"/>
    <property type="evidence" value="ECO:0007669"/>
    <property type="project" value="TreeGrafter"/>
</dbReference>
<evidence type="ECO:0000256" key="7">
    <source>
        <dbReference type="ARBA" id="ARBA00061084"/>
    </source>
</evidence>
<keyword evidence="5" id="KW-0862">Zinc</keyword>
<keyword evidence="12" id="KW-1185">Reference proteome</keyword>
<reference evidence="11 12" key="2">
    <citation type="journal article" date="2014" name="J. Gen. Appl. Microbiol.">
        <title>The early diverging ascomycetous budding yeast Saitoella complicata has three histone deacetylases belonging to the Clr6, Hos2, and Rpd3 lineages.</title>
        <authorList>
            <person name="Nishida H."/>
            <person name="Matsumoto T."/>
            <person name="Kondo S."/>
            <person name="Hamamoto M."/>
            <person name="Yoshikawa H."/>
        </authorList>
    </citation>
    <scope>NUCLEOTIDE SEQUENCE [LARGE SCALE GENOMIC DNA]</scope>
    <source>
        <strain evidence="11 12">NRRL Y-17804</strain>
    </source>
</reference>
<name>A0A0E9NBH5_SAICN</name>
<evidence type="ECO:0000256" key="9">
    <source>
        <dbReference type="SAM" id="MobiDB-lite"/>
    </source>
</evidence>
<dbReference type="STRING" id="698492.A0A0E9NBH5"/>
<dbReference type="GO" id="GO:0006364">
    <property type="term" value="P:rRNA processing"/>
    <property type="evidence" value="ECO:0007669"/>
    <property type="project" value="TreeGrafter"/>
</dbReference>
<reference evidence="11 12" key="1">
    <citation type="journal article" date="2011" name="J. Gen. Appl. Microbiol.">
        <title>Draft genome sequencing of the enigmatic yeast Saitoella complicata.</title>
        <authorList>
            <person name="Nishida H."/>
            <person name="Hamamoto M."/>
            <person name="Sugiyama J."/>
        </authorList>
    </citation>
    <scope>NUCLEOTIDE SEQUENCE [LARGE SCALE GENOMIC DNA]</scope>
    <source>
        <strain evidence="11 12">NRRL Y-17804</strain>
    </source>
</reference>
<protein>
    <recommendedName>
        <fullName evidence="10">Zinc finger C2H2 LYAR-type domain-containing protein</fullName>
    </recommendedName>
</protein>
<dbReference type="InterPro" id="IPR039999">
    <property type="entry name" value="LYAR"/>
</dbReference>